<evidence type="ECO:0000256" key="3">
    <source>
        <dbReference type="ARBA" id="ARBA00022692"/>
    </source>
</evidence>
<keyword evidence="5 6" id="KW-0472">Membrane</keyword>
<accession>A0A915HYN1</accession>
<dbReference type="InterPro" id="IPR001898">
    <property type="entry name" value="SLC13A/DASS"/>
</dbReference>
<proteinExistence type="inferred from homology"/>
<evidence type="ECO:0000313" key="8">
    <source>
        <dbReference type="WBParaSite" id="nRc.2.0.1.t07005-RA"/>
    </source>
</evidence>
<dbReference type="OMA" id="WCMEVLP"/>
<evidence type="ECO:0000256" key="2">
    <source>
        <dbReference type="ARBA" id="ARBA00006772"/>
    </source>
</evidence>
<name>A0A915HYN1_ROMCU</name>
<dbReference type="PANTHER" id="PTHR10283">
    <property type="entry name" value="SOLUTE CARRIER FAMILY 13 MEMBER"/>
    <property type="match status" value="1"/>
</dbReference>
<organism evidence="7 8">
    <name type="scientific">Romanomermis culicivorax</name>
    <name type="common">Nematode worm</name>
    <dbReference type="NCBI Taxonomy" id="13658"/>
    <lineage>
        <taxon>Eukaryota</taxon>
        <taxon>Metazoa</taxon>
        <taxon>Ecdysozoa</taxon>
        <taxon>Nematoda</taxon>
        <taxon>Enoplea</taxon>
        <taxon>Dorylaimia</taxon>
        <taxon>Mermithida</taxon>
        <taxon>Mermithoidea</taxon>
        <taxon>Mermithidae</taxon>
        <taxon>Romanomermis</taxon>
    </lineage>
</organism>
<feature type="transmembrane region" description="Helical" evidence="6">
    <location>
        <begin position="265"/>
        <end position="287"/>
    </location>
</feature>
<feature type="transmembrane region" description="Helical" evidence="6">
    <location>
        <begin position="133"/>
        <end position="157"/>
    </location>
</feature>
<evidence type="ECO:0000256" key="5">
    <source>
        <dbReference type="ARBA" id="ARBA00023136"/>
    </source>
</evidence>
<dbReference type="Pfam" id="PF00939">
    <property type="entry name" value="Na_sulph_symp"/>
    <property type="match status" value="1"/>
</dbReference>
<feature type="transmembrane region" description="Helical" evidence="6">
    <location>
        <begin position="299"/>
        <end position="315"/>
    </location>
</feature>
<dbReference type="GO" id="GO:0015141">
    <property type="term" value="F:succinate transmembrane transporter activity"/>
    <property type="evidence" value="ECO:0007669"/>
    <property type="project" value="TreeGrafter"/>
</dbReference>
<comment type="similarity">
    <text evidence="2">Belongs to the SLC13A/DASS transporter (TC 2.A.47) family. NADC subfamily.</text>
</comment>
<reference evidence="8" key="1">
    <citation type="submission" date="2022-11" db="UniProtKB">
        <authorList>
            <consortium name="WormBaseParasite"/>
        </authorList>
    </citation>
    <scope>IDENTIFICATION</scope>
</reference>
<dbReference type="GO" id="GO:0005886">
    <property type="term" value="C:plasma membrane"/>
    <property type="evidence" value="ECO:0007669"/>
    <property type="project" value="TreeGrafter"/>
</dbReference>
<evidence type="ECO:0000256" key="6">
    <source>
        <dbReference type="SAM" id="Phobius"/>
    </source>
</evidence>
<feature type="transmembrane region" description="Helical" evidence="6">
    <location>
        <begin position="47"/>
        <end position="75"/>
    </location>
</feature>
<dbReference type="Proteomes" id="UP000887565">
    <property type="component" value="Unplaced"/>
</dbReference>
<dbReference type="GO" id="GO:0015137">
    <property type="term" value="F:citrate transmembrane transporter activity"/>
    <property type="evidence" value="ECO:0007669"/>
    <property type="project" value="TreeGrafter"/>
</dbReference>
<keyword evidence="3 6" id="KW-0812">Transmembrane</keyword>
<sequence length="330" mass="36775">MDRKKYDNSQAYKINGHCKATPSAKVRRGAKVRRTPKLLFTKEIRCLYTIMLMSTFWFTEALPMAVTSLLPLVLYPILGVGKAKDVTKDYMKDPLFLFIGGYMLAIAVENCNLHKRLALGTLVMIGSDIKRILASLMLSTGFLSMWANNAACTAMMLPILRAILLEIIKDNRLRSSATAKPAIDEYNNNEVDIENKNEKIEKQAPTKLADMNLTEDEQKICKIMLLGTCYAANIGGIATLTGTPPNIIVFGMIEASYGTHTGLTYATWMLAATPLAVLNLILAWILLQIFFVGINYKEKVVALLFSILILLWITRSPKVVTGWGDIFPKE</sequence>
<dbReference type="WBParaSite" id="nRc.2.0.1.t07005-RA">
    <property type="protein sequence ID" value="nRc.2.0.1.t07005-RA"/>
    <property type="gene ID" value="nRc.2.0.1.g07005"/>
</dbReference>
<evidence type="ECO:0000256" key="4">
    <source>
        <dbReference type="ARBA" id="ARBA00022989"/>
    </source>
</evidence>
<evidence type="ECO:0000313" key="7">
    <source>
        <dbReference type="Proteomes" id="UP000887565"/>
    </source>
</evidence>
<protein>
    <submittedName>
        <fullName evidence="8">Uncharacterized protein</fullName>
    </submittedName>
</protein>
<dbReference type="AlphaFoldDB" id="A0A915HYN1"/>
<keyword evidence="4 6" id="KW-1133">Transmembrane helix</keyword>
<dbReference type="PANTHER" id="PTHR10283:SF82">
    <property type="entry name" value="SOLUTE CARRIER FAMILY 13 MEMBER 2"/>
    <property type="match status" value="1"/>
</dbReference>
<comment type="subcellular location">
    <subcellularLocation>
        <location evidence="1">Membrane</location>
        <topology evidence="1">Multi-pass membrane protein</topology>
    </subcellularLocation>
</comment>
<keyword evidence="7" id="KW-1185">Reference proteome</keyword>
<evidence type="ECO:0000256" key="1">
    <source>
        <dbReference type="ARBA" id="ARBA00004141"/>
    </source>
</evidence>